<dbReference type="AlphaFoldDB" id="A0A1R3W918"/>
<accession>A0A1R3W918</accession>
<evidence type="ECO:0000259" key="1">
    <source>
        <dbReference type="Pfam" id="PF01551"/>
    </source>
</evidence>
<evidence type="ECO:0000313" key="4">
    <source>
        <dbReference type="Proteomes" id="UP000187181"/>
    </source>
</evidence>
<proteinExistence type="predicted"/>
<evidence type="ECO:0000259" key="2">
    <source>
        <dbReference type="Pfam" id="PF08239"/>
    </source>
</evidence>
<reference evidence="4" key="1">
    <citation type="submission" date="2017-01" db="EMBL/GenBank/DDBJ databases">
        <authorList>
            <person name="Varghese N."/>
            <person name="Submissions S."/>
        </authorList>
    </citation>
    <scope>NUCLEOTIDE SEQUENCE [LARGE SCALE GENOMIC DNA]</scope>
    <source>
        <strain evidence="4">LP100</strain>
    </source>
</reference>
<dbReference type="PROSITE" id="PS51257">
    <property type="entry name" value="PROKAR_LIPOPROTEIN"/>
    <property type="match status" value="1"/>
</dbReference>
<dbReference type="GO" id="GO:0004222">
    <property type="term" value="F:metalloendopeptidase activity"/>
    <property type="evidence" value="ECO:0007669"/>
    <property type="project" value="TreeGrafter"/>
</dbReference>
<dbReference type="Pfam" id="PF01551">
    <property type="entry name" value="Peptidase_M23"/>
    <property type="match status" value="1"/>
</dbReference>
<dbReference type="RefSeq" id="WP_076665553.1">
    <property type="nucleotide sequence ID" value="NZ_FTPP01000001.1"/>
</dbReference>
<dbReference type="PANTHER" id="PTHR21666">
    <property type="entry name" value="PEPTIDASE-RELATED"/>
    <property type="match status" value="1"/>
</dbReference>
<dbReference type="PANTHER" id="PTHR21666:SF268">
    <property type="entry name" value="PEPTIDASE M23 DOMAIN-CONTAINING PROTEIN"/>
    <property type="match status" value="1"/>
</dbReference>
<dbReference type="InterPro" id="IPR016047">
    <property type="entry name" value="M23ase_b-sheet_dom"/>
</dbReference>
<dbReference type="STRING" id="1317125.SAMN05444128_0080"/>
<dbReference type="OrthoDB" id="9810477at2"/>
<name>A0A1R3W918_9BACT</name>
<dbReference type="InterPro" id="IPR003646">
    <property type="entry name" value="SH3-like_bac-type"/>
</dbReference>
<feature type="domain" description="M23ase beta-sheet core" evidence="1">
    <location>
        <begin position="207"/>
        <end position="300"/>
    </location>
</feature>
<dbReference type="InterPro" id="IPR050570">
    <property type="entry name" value="Cell_wall_metabolism_enzyme"/>
</dbReference>
<gene>
    <name evidence="3" type="ORF">SAMN05444128_0080</name>
</gene>
<protein>
    <submittedName>
        <fullName evidence="3">SH3 domain-containing protein</fullName>
    </submittedName>
</protein>
<keyword evidence="4" id="KW-1185">Reference proteome</keyword>
<dbReference type="SUPFAM" id="SSF51261">
    <property type="entry name" value="Duplicated hybrid motif"/>
    <property type="match status" value="1"/>
</dbReference>
<dbReference type="Gene3D" id="2.70.70.10">
    <property type="entry name" value="Glucose Permease (Domain IIA)"/>
    <property type="match status" value="1"/>
</dbReference>
<dbReference type="CDD" id="cd12797">
    <property type="entry name" value="M23_peptidase"/>
    <property type="match status" value="1"/>
</dbReference>
<feature type="domain" description="SH3b" evidence="2">
    <location>
        <begin position="337"/>
        <end position="386"/>
    </location>
</feature>
<organism evidence="3 4">
    <name type="scientific">Pontibacter indicus</name>
    <dbReference type="NCBI Taxonomy" id="1317125"/>
    <lineage>
        <taxon>Bacteria</taxon>
        <taxon>Pseudomonadati</taxon>
        <taxon>Bacteroidota</taxon>
        <taxon>Cytophagia</taxon>
        <taxon>Cytophagales</taxon>
        <taxon>Hymenobacteraceae</taxon>
        <taxon>Pontibacter</taxon>
    </lineage>
</organism>
<evidence type="ECO:0000313" key="3">
    <source>
        <dbReference type="EMBL" id="SIT74202.1"/>
    </source>
</evidence>
<dbReference type="EMBL" id="FTPP01000001">
    <property type="protein sequence ID" value="SIT74202.1"/>
    <property type="molecule type" value="Genomic_DNA"/>
</dbReference>
<dbReference type="Gene3D" id="2.30.30.40">
    <property type="entry name" value="SH3 Domains"/>
    <property type="match status" value="1"/>
</dbReference>
<dbReference type="Pfam" id="PF08239">
    <property type="entry name" value="SH3_3"/>
    <property type="match status" value="1"/>
</dbReference>
<sequence>MHRKTINPSPFLYILLITLFLSGCGSRETLRGVFKKETPYEAYVSSLKSAKLDETAVGQDWMAAGQSALQDPIPVTLPFKETGYFPADKPRALGYQVEAKRGEQLVVSLELKARQTMQVFMDLFEMGSDPAAAPKHIASADSTATTMTYVVDEDMAHLLRIQPELLRGGTYTITIQAQPTLAFPIPGKSSRHIASIWGDPRDAGARSHEGIDIFAPRGTPVIASVDGVVSRVNETPRGGKVIWLSDLNRGQNLYYAHLDQQLVSAGQRVSVGDTLGLVGNTGNAKGTGPHLHFGIYRYGRGATNPYPYVHQSAAPIPAVKVNAAHIGNWVRVSSKMANVRVEPSAKAALHTSLSKNTPLQVVGAADSWFRVRLPDQSEAFISSSLVEGIAKPIAVKKLKQECPLLDAAHPDAAQMDSLPAGAAIPVLAVDGAFDLVRQPDGRLGWVQTAE</sequence>
<dbReference type="InterPro" id="IPR011055">
    <property type="entry name" value="Dup_hybrid_motif"/>
</dbReference>
<dbReference type="Proteomes" id="UP000187181">
    <property type="component" value="Unassembled WGS sequence"/>
</dbReference>